<protein>
    <recommendedName>
        <fullName evidence="3">HTH tetR-type domain-containing protein</fullName>
    </recommendedName>
</protein>
<keyword evidence="1 2" id="KW-0238">DNA-binding</keyword>
<dbReference type="Pfam" id="PF00440">
    <property type="entry name" value="TetR_N"/>
    <property type="match status" value="1"/>
</dbReference>
<evidence type="ECO:0000313" key="4">
    <source>
        <dbReference type="EMBL" id="PCF93913.1"/>
    </source>
</evidence>
<comment type="caution">
    <text evidence="4">The sequence shown here is derived from an EMBL/GenBank/DDBJ whole genome shotgun (WGS) entry which is preliminary data.</text>
</comment>
<dbReference type="Proteomes" id="UP000218677">
    <property type="component" value="Unassembled WGS sequence"/>
</dbReference>
<keyword evidence="5" id="KW-1185">Reference proteome</keyword>
<sequence length="137" mass="15282">MRDRKQSEQRLIRALGDIVAKQGFKGLGVDAVARTAGVDKVLIYSYFDGLPNLLKAYGESGDFWPVITEVLDGDSVGISTLPIQERLERVILGLLNNCGYSVPDDPYPLRRRLWRAAARYGRGPFENSAWYIPGLPN</sequence>
<dbReference type="Gene3D" id="1.10.357.10">
    <property type="entry name" value="Tetracycline Repressor, domain 2"/>
    <property type="match status" value="1"/>
</dbReference>
<dbReference type="OrthoDB" id="9796019at2"/>
<dbReference type="InterPro" id="IPR001647">
    <property type="entry name" value="HTH_TetR"/>
</dbReference>
<dbReference type="SUPFAM" id="SSF46689">
    <property type="entry name" value="Homeodomain-like"/>
    <property type="match status" value="1"/>
</dbReference>
<dbReference type="EMBL" id="NWUX01000027">
    <property type="protein sequence ID" value="PCF93913.1"/>
    <property type="molecule type" value="Genomic_DNA"/>
</dbReference>
<dbReference type="InterPro" id="IPR009057">
    <property type="entry name" value="Homeodomain-like_sf"/>
</dbReference>
<evidence type="ECO:0000313" key="5">
    <source>
        <dbReference type="Proteomes" id="UP000218677"/>
    </source>
</evidence>
<dbReference type="AlphaFoldDB" id="A0A2A4HIK2"/>
<evidence type="ECO:0000256" key="2">
    <source>
        <dbReference type="PROSITE-ProRule" id="PRU00335"/>
    </source>
</evidence>
<gene>
    <name evidence="4" type="ORF">CPA45_20075</name>
</gene>
<name>A0A2A4HIK2_9GAMM</name>
<evidence type="ECO:0000256" key="1">
    <source>
        <dbReference type="ARBA" id="ARBA00023125"/>
    </source>
</evidence>
<dbReference type="GO" id="GO:0003677">
    <property type="term" value="F:DNA binding"/>
    <property type="evidence" value="ECO:0007669"/>
    <property type="project" value="UniProtKB-UniRule"/>
</dbReference>
<dbReference type="RefSeq" id="WP_096654658.1">
    <property type="nucleotide sequence ID" value="NZ_NWUX01000027.1"/>
</dbReference>
<evidence type="ECO:0000259" key="3">
    <source>
        <dbReference type="PROSITE" id="PS50977"/>
    </source>
</evidence>
<proteinExistence type="predicted"/>
<feature type="domain" description="HTH tetR-type" evidence="3">
    <location>
        <begin position="5"/>
        <end position="65"/>
    </location>
</feature>
<dbReference type="PROSITE" id="PS50977">
    <property type="entry name" value="HTH_TETR_2"/>
    <property type="match status" value="1"/>
</dbReference>
<feature type="DNA-binding region" description="H-T-H motif" evidence="2">
    <location>
        <begin position="28"/>
        <end position="47"/>
    </location>
</feature>
<organism evidence="4 5">
    <name type="scientific">Vreelandella nigrificans</name>
    <dbReference type="NCBI Taxonomy" id="2042704"/>
    <lineage>
        <taxon>Bacteria</taxon>
        <taxon>Pseudomonadati</taxon>
        <taxon>Pseudomonadota</taxon>
        <taxon>Gammaproteobacteria</taxon>
        <taxon>Oceanospirillales</taxon>
        <taxon>Halomonadaceae</taxon>
        <taxon>Vreelandella</taxon>
    </lineage>
</organism>
<accession>A0A2A4HIK2</accession>
<reference evidence="5" key="1">
    <citation type="submission" date="2017-09" db="EMBL/GenBank/DDBJ databases">
        <authorList>
            <person name="Cho G.-S."/>
            <person name="Oguntoyinbo F.A."/>
            <person name="Cnockaert M."/>
            <person name="Kabisch J."/>
            <person name="Neve H."/>
            <person name="Bockelmann W."/>
            <person name="Wenning M."/>
            <person name="Franz C.M."/>
            <person name="Vandamme P."/>
        </authorList>
    </citation>
    <scope>NUCLEOTIDE SEQUENCE [LARGE SCALE GENOMIC DNA]</scope>
    <source>
        <strain evidence="5">MBT G8648</strain>
    </source>
</reference>